<dbReference type="GO" id="GO:0005524">
    <property type="term" value="F:ATP binding"/>
    <property type="evidence" value="ECO:0007669"/>
    <property type="project" value="InterPro"/>
</dbReference>
<dbReference type="AlphaFoldDB" id="A0A1J9UH55"/>
<dbReference type="InterPro" id="IPR002575">
    <property type="entry name" value="Aminoglycoside_PTrfase"/>
</dbReference>
<gene>
    <name evidence="3" type="ORF">BAU28_01930</name>
</gene>
<comment type="caution">
    <text evidence="3">The sequence shown here is derived from an EMBL/GenBank/DDBJ whole genome shotgun (WGS) entry which is preliminary data.</text>
</comment>
<feature type="domain" description="Protein kinase" evidence="2">
    <location>
        <begin position="1"/>
        <end position="309"/>
    </location>
</feature>
<dbReference type="GO" id="GO:0004672">
    <property type="term" value="F:protein kinase activity"/>
    <property type="evidence" value="ECO:0007669"/>
    <property type="project" value="InterPro"/>
</dbReference>
<dbReference type="Proteomes" id="UP000182788">
    <property type="component" value="Unassembled WGS sequence"/>
</dbReference>
<dbReference type="EMBL" id="MAOI01000079">
    <property type="protein sequence ID" value="OJD78014.1"/>
    <property type="molecule type" value="Genomic_DNA"/>
</dbReference>
<organism evidence="3 4">
    <name type="scientific">Bacillus paramycoides</name>
    <dbReference type="NCBI Taxonomy" id="2026194"/>
    <lineage>
        <taxon>Bacteria</taxon>
        <taxon>Bacillati</taxon>
        <taxon>Bacillota</taxon>
        <taxon>Bacilli</taxon>
        <taxon>Bacillales</taxon>
        <taxon>Bacillaceae</taxon>
        <taxon>Bacillus</taxon>
        <taxon>Bacillus cereus group</taxon>
    </lineage>
</organism>
<dbReference type="GO" id="GO:0019202">
    <property type="term" value="F:amino acid kinase activity"/>
    <property type="evidence" value="ECO:0007669"/>
    <property type="project" value="TreeGrafter"/>
</dbReference>
<name>A0A1J9UH55_9BACI</name>
<dbReference type="Pfam" id="PF01636">
    <property type="entry name" value="APH"/>
    <property type="match status" value="1"/>
</dbReference>
<keyword evidence="3" id="KW-0808">Transferase</keyword>
<dbReference type="InterPro" id="IPR011009">
    <property type="entry name" value="Kinase-like_dom_sf"/>
</dbReference>
<sequence>MEHALEIAKFWFHDEHVTATVIQSKVTKVTCNNKAYILKEKGSIKQLLVELNVLEQLDEKGIRVQKLVKTKNDERYVFYKEKYYCLYEYVAGSVLEIKDTEKLKELGSTIGEELANLHQALNSVGNVSELIKRDLYKVLYEWAMPILEKNEQVQRDVIQQMNNLHKKFKEKVQLLPKQIIHRDMHLSNVIFQDNEFQGFIDFELLEENVRLFDLSYCFTSVLSELYMDETLRRNWLQIVRTIFEGYNKQNALTREEVQTIWYVMLSIQIIFITYFVQSVDLLKLNEEMFLWIFANKEEIEEVIASIVLI</sequence>
<dbReference type="InterPro" id="IPR000719">
    <property type="entry name" value="Prot_kinase_dom"/>
</dbReference>
<dbReference type="PANTHER" id="PTHR21064:SF6">
    <property type="entry name" value="AMINOGLYCOSIDE PHOSPHOTRANSFERASE DOMAIN-CONTAINING PROTEIN"/>
    <property type="match status" value="1"/>
</dbReference>
<dbReference type="GeneID" id="87593189"/>
<protein>
    <submittedName>
        <fullName evidence="3">Aminoglycoside phosphotransferase</fullName>
    </submittedName>
</protein>
<evidence type="ECO:0000259" key="2">
    <source>
        <dbReference type="PROSITE" id="PS50011"/>
    </source>
</evidence>
<dbReference type="Gene3D" id="3.30.200.20">
    <property type="entry name" value="Phosphorylase Kinase, domain 1"/>
    <property type="match status" value="1"/>
</dbReference>
<dbReference type="InterPro" id="IPR050249">
    <property type="entry name" value="Pseudomonas-type_ThrB"/>
</dbReference>
<evidence type="ECO:0000313" key="4">
    <source>
        <dbReference type="Proteomes" id="UP000182788"/>
    </source>
</evidence>
<dbReference type="SUPFAM" id="SSF56112">
    <property type="entry name" value="Protein kinase-like (PK-like)"/>
    <property type="match status" value="1"/>
</dbReference>
<reference evidence="3 4" key="1">
    <citation type="submission" date="2016-06" db="EMBL/GenBank/DDBJ databases">
        <title>First insights into the genetic diversity and population structure of in the Bacillus cereus group bacteria from diverse marine environments.</title>
        <authorList>
            <person name="Liu Y."/>
            <person name="Lai Q."/>
            <person name="Shao Z."/>
        </authorList>
    </citation>
    <scope>NUCLEOTIDE SEQUENCE [LARGE SCALE GENOMIC DNA]</scope>
    <source>
        <strain evidence="3 4">NH24A2</strain>
    </source>
</reference>
<comment type="similarity">
    <text evidence="1">Belongs to the pseudomonas-type ThrB family.</text>
</comment>
<proteinExistence type="inferred from homology"/>
<dbReference type="PROSITE" id="PS50011">
    <property type="entry name" value="PROTEIN_KINASE_DOM"/>
    <property type="match status" value="1"/>
</dbReference>
<dbReference type="RefSeq" id="WP_071719355.1">
    <property type="nucleotide sequence ID" value="NZ_CBCSHB010000004.1"/>
</dbReference>
<evidence type="ECO:0000256" key="1">
    <source>
        <dbReference type="ARBA" id="ARBA00038240"/>
    </source>
</evidence>
<accession>A0A1J9UH55</accession>
<dbReference type="PANTHER" id="PTHR21064">
    <property type="entry name" value="AMINOGLYCOSIDE PHOSPHOTRANSFERASE DOMAIN-CONTAINING PROTEIN-RELATED"/>
    <property type="match status" value="1"/>
</dbReference>
<evidence type="ECO:0000313" key="3">
    <source>
        <dbReference type="EMBL" id="OJD78014.1"/>
    </source>
</evidence>
<dbReference type="Gene3D" id="3.90.1200.10">
    <property type="match status" value="1"/>
</dbReference>